<dbReference type="RefSeq" id="WP_218284733.1">
    <property type="nucleotide sequence ID" value="NZ_CP076448.1"/>
</dbReference>
<feature type="region of interest" description="Disordered" evidence="1">
    <location>
        <begin position="63"/>
        <end position="91"/>
    </location>
</feature>
<proteinExistence type="predicted"/>
<protein>
    <recommendedName>
        <fullName evidence="4">PepSY domain-containing protein</fullName>
    </recommendedName>
</protein>
<dbReference type="Proteomes" id="UP000694001">
    <property type="component" value="Chromosome"/>
</dbReference>
<name>A0A975U053_9PROT</name>
<evidence type="ECO:0000313" key="3">
    <source>
        <dbReference type="Proteomes" id="UP000694001"/>
    </source>
</evidence>
<reference evidence="2" key="1">
    <citation type="submission" date="2021-06" db="EMBL/GenBank/DDBJ databases">
        <title>Elioraea tepida, sp. nov., a moderately thermophilic aerobic anoxygenic phototrophic bacterium isolated from an alkaline siliceous hot spring mat community in Yellowstone National Park, WY, USA.</title>
        <authorList>
            <person name="Saini M.K."/>
            <person name="Yoshida S."/>
            <person name="Sebastian A."/>
            <person name="Hirose S."/>
            <person name="Hara E."/>
            <person name="Tamaki H."/>
            <person name="Soulier N.T."/>
            <person name="Albert I."/>
            <person name="Hanada S."/>
            <person name="Bryant D.A."/>
            <person name="Tank M."/>
        </authorList>
    </citation>
    <scope>NUCLEOTIDE SEQUENCE</scope>
    <source>
        <strain evidence="2">MS-P2</strain>
    </source>
</reference>
<evidence type="ECO:0008006" key="4">
    <source>
        <dbReference type="Google" id="ProtNLM"/>
    </source>
</evidence>
<dbReference type="AlphaFoldDB" id="A0A975U053"/>
<dbReference type="KEGG" id="elio:KO353_10975"/>
<evidence type="ECO:0000256" key="1">
    <source>
        <dbReference type="SAM" id="MobiDB-lite"/>
    </source>
</evidence>
<sequence length="177" mass="18845">MNRWIKVALLAGGLATAGLVGYGAGRVGAHAQGGPGPGMGPGMMMGEGGPRGDGPGWYRGDGPGWARGDGPRWQRGAGPGWHRGERGGHGREYERHGGMGGPFGRFFINRDNKNLTNDEVRKIAEAGLLWFGERSWRISEVKDAGPGMAEFTLTTDNGGVIARFTMDRNTGRVRRVG</sequence>
<dbReference type="EMBL" id="CP076448">
    <property type="protein sequence ID" value="QXM23822.1"/>
    <property type="molecule type" value="Genomic_DNA"/>
</dbReference>
<accession>A0A975U053</accession>
<evidence type="ECO:0000313" key="2">
    <source>
        <dbReference type="EMBL" id="QXM23822.1"/>
    </source>
</evidence>
<keyword evidence="3" id="KW-1185">Reference proteome</keyword>
<organism evidence="2 3">
    <name type="scientific">Elioraea tepida</name>
    <dbReference type="NCBI Taxonomy" id="2843330"/>
    <lineage>
        <taxon>Bacteria</taxon>
        <taxon>Pseudomonadati</taxon>
        <taxon>Pseudomonadota</taxon>
        <taxon>Alphaproteobacteria</taxon>
        <taxon>Acetobacterales</taxon>
        <taxon>Elioraeaceae</taxon>
        <taxon>Elioraea</taxon>
    </lineage>
</organism>
<gene>
    <name evidence="2" type="ORF">KO353_10975</name>
</gene>
<feature type="compositionally biased region" description="Basic and acidic residues" evidence="1">
    <location>
        <begin position="82"/>
        <end position="91"/>
    </location>
</feature>